<comment type="caution">
    <text evidence="1">The sequence shown here is derived from an EMBL/GenBank/DDBJ whole genome shotgun (WGS) entry which is preliminary data.</text>
</comment>
<feature type="non-terminal residue" evidence="1">
    <location>
        <position position="1"/>
    </location>
</feature>
<organism evidence="1 2">
    <name type="scientific">Pristionchus mayeri</name>
    <dbReference type="NCBI Taxonomy" id="1317129"/>
    <lineage>
        <taxon>Eukaryota</taxon>
        <taxon>Metazoa</taxon>
        <taxon>Ecdysozoa</taxon>
        <taxon>Nematoda</taxon>
        <taxon>Chromadorea</taxon>
        <taxon>Rhabditida</taxon>
        <taxon>Rhabditina</taxon>
        <taxon>Diplogasteromorpha</taxon>
        <taxon>Diplogasteroidea</taxon>
        <taxon>Neodiplogasteridae</taxon>
        <taxon>Pristionchus</taxon>
    </lineage>
</organism>
<name>A0AAN4ZRQ6_9BILA</name>
<reference evidence="2" key="1">
    <citation type="submission" date="2022-10" db="EMBL/GenBank/DDBJ databases">
        <title>Genome assembly of Pristionchus species.</title>
        <authorList>
            <person name="Yoshida K."/>
            <person name="Sommer R.J."/>
        </authorList>
    </citation>
    <scope>NUCLEOTIDE SEQUENCE [LARGE SCALE GENOMIC DNA]</scope>
    <source>
        <strain evidence="2">RS5460</strain>
    </source>
</reference>
<sequence>QNVLPHASARSPAHSRIGRRCSIRRRSARVRHALREEGEAAGSDALRQETRSFRPDAFRQALRHGALRFLLRWRGRSVISDL</sequence>
<proteinExistence type="predicted"/>
<dbReference type="AlphaFoldDB" id="A0AAN4ZRQ6"/>
<keyword evidence="2" id="KW-1185">Reference proteome</keyword>
<gene>
    <name evidence="1" type="ORF">PMAYCL1PPCAC_13768</name>
</gene>
<dbReference type="Proteomes" id="UP001328107">
    <property type="component" value="Unassembled WGS sequence"/>
</dbReference>
<evidence type="ECO:0000313" key="1">
    <source>
        <dbReference type="EMBL" id="GMR43573.1"/>
    </source>
</evidence>
<evidence type="ECO:0000313" key="2">
    <source>
        <dbReference type="Proteomes" id="UP001328107"/>
    </source>
</evidence>
<dbReference type="EMBL" id="BTRK01000003">
    <property type="protein sequence ID" value="GMR43573.1"/>
    <property type="molecule type" value="Genomic_DNA"/>
</dbReference>
<protein>
    <submittedName>
        <fullName evidence="1">Uncharacterized protein</fullName>
    </submittedName>
</protein>
<accession>A0AAN4ZRQ6</accession>